<dbReference type="GO" id="GO:0016491">
    <property type="term" value="F:oxidoreductase activity"/>
    <property type="evidence" value="ECO:0007669"/>
    <property type="project" value="UniProtKB-KW"/>
</dbReference>
<evidence type="ECO:0000256" key="2">
    <source>
        <dbReference type="SAM" id="MobiDB-lite"/>
    </source>
</evidence>
<dbReference type="Pfam" id="PF00106">
    <property type="entry name" value="adh_short"/>
    <property type="match status" value="1"/>
</dbReference>
<keyword evidence="4" id="KW-1185">Reference proteome</keyword>
<dbReference type="RefSeq" id="WP_184791119.1">
    <property type="nucleotide sequence ID" value="NZ_BONT01000008.1"/>
</dbReference>
<name>A0A841G2F4_9ACTN</name>
<dbReference type="PANTHER" id="PTHR47534:SF3">
    <property type="entry name" value="ALCOHOL DEHYDROGENASE-LIKE C-TERMINAL DOMAIN-CONTAINING PROTEIN"/>
    <property type="match status" value="1"/>
</dbReference>
<dbReference type="InterPro" id="IPR052228">
    <property type="entry name" value="Sec_Metab_Biosynth_Oxidored"/>
</dbReference>
<dbReference type="SUPFAM" id="SSF51735">
    <property type="entry name" value="NAD(P)-binding Rossmann-fold domains"/>
    <property type="match status" value="1"/>
</dbReference>
<dbReference type="Gene3D" id="3.40.50.720">
    <property type="entry name" value="NAD(P)-binding Rossmann-like Domain"/>
    <property type="match status" value="1"/>
</dbReference>
<protein>
    <submittedName>
        <fullName evidence="3">NAD(P)-dependent dehydrogenase (Short-subunit alcohol dehydrogenase family)</fullName>
    </submittedName>
</protein>
<proteinExistence type="predicted"/>
<dbReference type="AlphaFoldDB" id="A0A841G2F4"/>
<gene>
    <name evidence="3" type="ORF">HNR73_006203</name>
</gene>
<dbReference type="EMBL" id="JACHGT010000016">
    <property type="protein sequence ID" value="MBB6038320.1"/>
    <property type="molecule type" value="Genomic_DNA"/>
</dbReference>
<comment type="caution">
    <text evidence="3">The sequence shown here is derived from an EMBL/GenBank/DDBJ whole genome shotgun (WGS) entry which is preliminary data.</text>
</comment>
<evidence type="ECO:0000313" key="4">
    <source>
        <dbReference type="Proteomes" id="UP000548476"/>
    </source>
</evidence>
<evidence type="ECO:0000256" key="1">
    <source>
        <dbReference type="ARBA" id="ARBA00023002"/>
    </source>
</evidence>
<keyword evidence="1" id="KW-0560">Oxidoreductase</keyword>
<evidence type="ECO:0000313" key="3">
    <source>
        <dbReference type="EMBL" id="MBB6038320.1"/>
    </source>
</evidence>
<dbReference type="InterPro" id="IPR036291">
    <property type="entry name" value="NAD(P)-bd_dom_sf"/>
</dbReference>
<reference evidence="3 4" key="1">
    <citation type="submission" date="2020-08" db="EMBL/GenBank/DDBJ databases">
        <title>Genomic Encyclopedia of Type Strains, Phase IV (KMG-IV): sequencing the most valuable type-strain genomes for metagenomic binning, comparative biology and taxonomic classification.</title>
        <authorList>
            <person name="Goeker M."/>
        </authorList>
    </citation>
    <scope>NUCLEOTIDE SEQUENCE [LARGE SCALE GENOMIC DNA]</scope>
    <source>
        <strain evidence="3 4">YIM 65646</strain>
    </source>
</reference>
<feature type="region of interest" description="Disordered" evidence="2">
    <location>
        <begin position="238"/>
        <end position="259"/>
    </location>
</feature>
<dbReference type="InterPro" id="IPR002347">
    <property type="entry name" value="SDR_fam"/>
</dbReference>
<sequence>MTDDTQTGTRTIVISGGTDGMGRALALGRLARGDTVVAIGSNAAKGAALTREAGTSRLTYLRADLSSIAENRRVAAEITGRFPAVDALALFANRVAKYRRETVDGLESVFATYYLSRHLLSHALLPALAAAPRPVIVSVAGVGATAGAVSWDDMQLTRQYGMVAAQLHGGRCTDLLGVAFAREETRVPFVMYHPGFTRSGDTSFLNPVLKTVMYGLRVFAKPIAKSVAPIHDWIDRPPATPLTADDRGKPVDPSLKTLDPGDAARLADYTAELLRTVSVRKGS</sequence>
<organism evidence="3 4">
    <name type="scientific">Phytomonospora endophytica</name>
    <dbReference type="NCBI Taxonomy" id="714109"/>
    <lineage>
        <taxon>Bacteria</taxon>
        <taxon>Bacillati</taxon>
        <taxon>Actinomycetota</taxon>
        <taxon>Actinomycetes</taxon>
        <taxon>Micromonosporales</taxon>
        <taxon>Micromonosporaceae</taxon>
        <taxon>Phytomonospora</taxon>
    </lineage>
</organism>
<accession>A0A841G2F4</accession>
<dbReference type="PANTHER" id="PTHR47534">
    <property type="entry name" value="YALI0E05731P"/>
    <property type="match status" value="1"/>
</dbReference>
<dbReference type="Proteomes" id="UP000548476">
    <property type="component" value="Unassembled WGS sequence"/>
</dbReference>